<dbReference type="AlphaFoldDB" id="A0A4R5BI71"/>
<gene>
    <name evidence="3" type="ORF">E1298_18875</name>
</gene>
<evidence type="ECO:0000313" key="4">
    <source>
        <dbReference type="Proteomes" id="UP000294513"/>
    </source>
</evidence>
<dbReference type="PROSITE" id="PS51257">
    <property type="entry name" value="PROKAR_LIPOPROTEIN"/>
    <property type="match status" value="1"/>
</dbReference>
<keyword evidence="2" id="KW-0732">Signal</keyword>
<organism evidence="3 4">
    <name type="scientific">Actinomadura rubrisoli</name>
    <dbReference type="NCBI Taxonomy" id="2530368"/>
    <lineage>
        <taxon>Bacteria</taxon>
        <taxon>Bacillati</taxon>
        <taxon>Actinomycetota</taxon>
        <taxon>Actinomycetes</taxon>
        <taxon>Streptosporangiales</taxon>
        <taxon>Thermomonosporaceae</taxon>
        <taxon>Actinomadura</taxon>
    </lineage>
</organism>
<reference evidence="3 4" key="1">
    <citation type="submission" date="2019-03" db="EMBL/GenBank/DDBJ databases">
        <title>Draft genome sequences of novel Actinobacteria.</title>
        <authorList>
            <person name="Sahin N."/>
            <person name="Ay H."/>
            <person name="Saygin H."/>
        </authorList>
    </citation>
    <scope>NUCLEOTIDE SEQUENCE [LARGE SCALE GENOMIC DNA]</scope>
    <source>
        <strain evidence="3 4">H3C3</strain>
    </source>
</reference>
<dbReference type="SUPFAM" id="SSF55166">
    <property type="entry name" value="Hedgehog/DD-peptidase"/>
    <property type="match status" value="1"/>
</dbReference>
<dbReference type="InterPro" id="IPR009045">
    <property type="entry name" value="Zn_M74/Hedgehog-like"/>
</dbReference>
<keyword evidence="4" id="KW-1185">Reference proteome</keyword>
<protein>
    <recommendedName>
        <fullName evidence="5">Extensin-like C-terminal domain-containing protein</fullName>
    </recommendedName>
</protein>
<evidence type="ECO:0008006" key="5">
    <source>
        <dbReference type="Google" id="ProtNLM"/>
    </source>
</evidence>
<sequence>MPRTLLAAAVLVLTIAGCADPPPRGTPVTRAPPPPTARPFTVGPDEPAAAVKGAAVRFVEALTAGPASSAESRLRSAGQPARLAAAAVPLLADAGAAEVIYPQLGGLTRDSASVMMLLRVRPRRSGQVGTATRTVEIRLARSRRGWRVVRVASTGGAPPRHVADRSSAAAAVLSDDRIQMTDSARWDIEAGRVDARLLRLLTAIAAKHTISVTVLATGHPHQVYGTGHVSNHTRGRAVDIWAVDGTGVARQRTARESPAKAVARQALVAGATEVGAPWALGAGGSSTFTNRLHQDHLHIAFDR</sequence>
<proteinExistence type="predicted"/>
<accession>A0A4R5BI71</accession>
<dbReference type="OrthoDB" id="3436074at2"/>
<comment type="caution">
    <text evidence="3">The sequence shown here is derived from an EMBL/GenBank/DDBJ whole genome shotgun (WGS) entry which is preliminary data.</text>
</comment>
<feature type="chain" id="PRO_5039561557" description="Extensin-like C-terminal domain-containing protein" evidence="2">
    <location>
        <begin position="20"/>
        <end position="303"/>
    </location>
</feature>
<dbReference type="Proteomes" id="UP000294513">
    <property type="component" value="Unassembled WGS sequence"/>
</dbReference>
<feature type="compositionally biased region" description="Pro residues" evidence="1">
    <location>
        <begin position="21"/>
        <end position="37"/>
    </location>
</feature>
<evidence type="ECO:0000256" key="2">
    <source>
        <dbReference type="SAM" id="SignalP"/>
    </source>
</evidence>
<feature type="signal peptide" evidence="2">
    <location>
        <begin position="1"/>
        <end position="19"/>
    </location>
</feature>
<feature type="region of interest" description="Disordered" evidence="1">
    <location>
        <begin position="21"/>
        <end position="46"/>
    </location>
</feature>
<dbReference type="RefSeq" id="WP_131895006.1">
    <property type="nucleotide sequence ID" value="NZ_SMKU01000092.1"/>
</dbReference>
<evidence type="ECO:0000256" key="1">
    <source>
        <dbReference type="SAM" id="MobiDB-lite"/>
    </source>
</evidence>
<evidence type="ECO:0000313" key="3">
    <source>
        <dbReference type="EMBL" id="TDD85219.1"/>
    </source>
</evidence>
<dbReference type="EMBL" id="SMKU01000092">
    <property type="protein sequence ID" value="TDD85219.1"/>
    <property type="molecule type" value="Genomic_DNA"/>
</dbReference>
<name>A0A4R5BI71_9ACTN</name>